<dbReference type="Proteomes" id="UP000316270">
    <property type="component" value="Chromosome 10"/>
</dbReference>
<proteinExistence type="predicted"/>
<organism evidence="1 2">
    <name type="scientific">Venturia effusa</name>
    <dbReference type="NCBI Taxonomy" id="50376"/>
    <lineage>
        <taxon>Eukaryota</taxon>
        <taxon>Fungi</taxon>
        <taxon>Dikarya</taxon>
        <taxon>Ascomycota</taxon>
        <taxon>Pezizomycotina</taxon>
        <taxon>Dothideomycetes</taxon>
        <taxon>Pleosporomycetidae</taxon>
        <taxon>Venturiales</taxon>
        <taxon>Venturiaceae</taxon>
        <taxon>Venturia</taxon>
    </lineage>
</organism>
<evidence type="ECO:0000313" key="1">
    <source>
        <dbReference type="EMBL" id="QDS74083.1"/>
    </source>
</evidence>
<keyword evidence="2" id="KW-1185">Reference proteome</keyword>
<accession>A0A517LEL8</accession>
<protein>
    <submittedName>
        <fullName evidence="1">Uncharacterized protein</fullName>
    </submittedName>
</protein>
<sequence>MSPASFLSLSRELRQPILIQSYTFEESHDSPWTFAKHKADIAKWKSTLHSAFQVSDLDMHDDIEYANEKWMKAMELEAGKQWTEKNCTSEQRKAIWTTTRGGTAPWAVIKRKLYIKNRQWWYEGACTEYYSRRRLDKNCNPDVDLYPPWDPHARSRSVDPRQPITPIPGWIGPSGVTWDSHGEEHGPETWDQAGEDGTLTLMECGKLDAEWLARQVAPVRSHGEGL</sequence>
<dbReference type="AlphaFoldDB" id="A0A517LEL8"/>
<reference evidence="1 2" key="1">
    <citation type="submission" date="2019-07" db="EMBL/GenBank/DDBJ databases">
        <title>Finished genome of Venturia effusa.</title>
        <authorList>
            <person name="Young C.A."/>
            <person name="Cox M.P."/>
            <person name="Ganley A.R.D."/>
            <person name="David W.J."/>
        </authorList>
    </citation>
    <scope>NUCLEOTIDE SEQUENCE [LARGE SCALE GENOMIC DNA]</scope>
    <source>
        <strain evidence="2">albino</strain>
    </source>
</reference>
<gene>
    <name evidence="1" type="ORF">FKW77_009544</name>
</gene>
<dbReference type="EMBL" id="CP042194">
    <property type="protein sequence ID" value="QDS74083.1"/>
    <property type="molecule type" value="Genomic_DNA"/>
</dbReference>
<name>A0A517LEL8_9PEZI</name>
<evidence type="ECO:0000313" key="2">
    <source>
        <dbReference type="Proteomes" id="UP000316270"/>
    </source>
</evidence>